<dbReference type="NCBIfam" id="TIGR01317">
    <property type="entry name" value="GOGAT_sm_gam"/>
    <property type="match status" value="1"/>
</dbReference>
<dbReference type="FunFam" id="3.50.50.60:FF:000124">
    <property type="entry name" value="Glutamate synthase small subunit"/>
    <property type="match status" value="1"/>
</dbReference>
<dbReference type="PRINTS" id="PR00419">
    <property type="entry name" value="ADXRDTASE"/>
</dbReference>
<feature type="domain" description="Dihydroprymidine dehydrogenase" evidence="9">
    <location>
        <begin position="43"/>
        <end position="133"/>
    </location>
</feature>
<evidence type="ECO:0000256" key="2">
    <source>
        <dbReference type="ARBA" id="ARBA00022723"/>
    </source>
</evidence>
<dbReference type="InterPro" id="IPR006005">
    <property type="entry name" value="Glut_synth_ssu1"/>
</dbReference>
<evidence type="ECO:0000256" key="5">
    <source>
        <dbReference type="ARBA" id="ARBA00023014"/>
    </source>
</evidence>
<evidence type="ECO:0000313" key="10">
    <source>
        <dbReference type="EMBL" id="SHI62259.1"/>
    </source>
</evidence>
<dbReference type="PANTHER" id="PTHR43100:SF1">
    <property type="entry name" value="GLUTAMATE SYNTHASE [NADPH] SMALL CHAIN"/>
    <property type="match status" value="1"/>
</dbReference>
<keyword evidence="6" id="KW-0314">Glutamate biosynthesis</keyword>
<evidence type="ECO:0000256" key="3">
    <source>
        <dbReference type="ARBA" id="ARBA00023002"/>
    </source>
</evidence>
<gene>
    <name evidence="10" type="ORF">SAMN02745244_00713</name>
</gene>
<evidence type="ECO:0000256" key="7">
    <source>
        <dbReference type="ARBA" id="ARBA00029440"/>
    </source>
</evidence>
<keyword evidence="11" id="KW-1185">Reference proteome</keyword>
<dbReference type="InterPro" id="IPR036188">
    <property type="entry name" value="FAD/NAD-bd_sf"/>
</dbReference>
<keyword evidence="2" id="KW-0479">Metal-binding</keyword>
<dbReference type="GO" id="GO:0016639">
    <property type="term" value="F:oxidoreductase activity, acting on the CH-NH2 group of donors, NAD or NADP as acceptor"/>
    <property type="evidence" value="ECO:0007669"/>
    <property type="project" value="InterPro"/>
</dbReference>
<dbReference type="Pfam" id="PF07992">
    <property type="entry name" value="Pyr_redox_2"/>
    <property type="match status" value="2"/>
</dbReference>
<comment type="pathway">
    <text evidence="7">Amino-acid biosynthesis.</text>
</comment>
<dbReference type="InterPro" id="IPR023753">
    <property type="entry name" value="FAD/NAD-binding_dom"/>
</dbReference>
<name>A0A1M6CMS8_9ACTN</name>
<keyword evidence="1" id="KW-0028">Amino-acid biosynthesis</keyword>
<dbReference type="Pfam" id="PF14691">
    <property type="entry name" value="Fer4_20"/>
    <property type="match status" value="1"/>
</dbReference>
<organism evidence="10 11">
    <name type="scientific">Tessaracoccus bendigoensis DSM 12906</name>
    <dbReference type="NCBI Taxonomy" id="1123357"/>
    <lineage>
        <taxon>Bacteria</taxon>
        <taxon>Bacillati</taxon>
        <taxon>Actinomycetota</taxon>
        <taxon>Actinomycetes</taxon>
        <taxon>Propionibacteriales</taxon>
        <taxon>Propionibacteriaceae</taxon>
        <taxon>Tessaracoccus</taxon>
    </lineage>
</organism>
<feature type="domain" description="FAD/NAD(P)-binding" evidence="8">
    <location>
        <begin position="149"/>
        <end position="319"/>
    </location>
</feature>
<evidence type="ECO:0000256" key="1">
    <source>
        <dbReference type="ARBA" id="ARBA00022605"/>
    </source>
</evidence>
<dbReference type="OrthoDB" id="9803192at2"/>
<dbReference type="AlphaFoldDB" id="A0A1M6CMS8"/>
<dbReference type="GO" id="GO:0046872">
    <property type="term" value="F:metal ion binding"/>
    <property type="evidence" value="ECO:0007669"/>
    <property type="project" value="UniProtKB-KW"/>
</dbReference>
<dbReference type="STRING" id="1123357.SAMN02745244_00713"/>
<dbReference type="Gene3D" id="3.50.50.60">
    <property type="entry name" value="FAD/NAD(P)-binding domain"/>
    <property type="match status" value="2"/>
</dbReference>
<accession>A0A1M6CMS8</accession>
<feature type="domain" description="FAD/NAD(P)-binding" evidence="8">
    <location>
        <begin position="378"/>
        <end position="458"/>
    </location>
</feature>
<evidence type="ECO:0000313" key="11">
    <source>
        <dbReference type="Proteomes" id="UP000184512"/>
    </source>
</evidence>
<evidence type="ECO:0000256" key="4">
    <source>
        <dbReference type="ARBA" id="ARBA00023004"/>
    </source>
</evidence>
<dbReference type="SUPFAM" id="SSF46548">
    <property type="entry name" value="alpha-helical ferredoxin"/>
    <property type="match status" value="1"/>
</dbReference>
<dbReference type="InterPro" id="IPR009051">
    <property type="entry name" value="Helical_ferredxn"/>
</dbReference>
<evidence type="ECO:0000259" key="8">
    <source>
        <dbReference type="Pfam" id="PF07992"/>
    </source>
</evidence>
<dbReference type="InterPro" id="IPR028261">
    <property type="entry name" value="DPD_II"/>
</dbReference>
<protein>
    <submittedName>
        <fullName evidence="10">Glutamate synthase (NADPH/NADH) small chain</fullName>
    </submittedName>
</protein>
<reference evidence="10 11" key="1">
    <citation type="submission" date="2016-11" db="EMBL/GenBank/DDBJ databases">
        <authorList>
            <person name="Jaros S."/>
            <person name="Januszkiewicz K."/>
            <person name="Wedrychowicz H."/>
        </authorList>
    </citation>
    <scope>NUCLEOTIDE SEQUENCE [LARGE SCALE GENOMIC DNA]</scope>
    <source>
        <strain evidence="10 11">DSM 12906</strain>
    </source>
</reference>
<dbReference type="Proteomes" id="UP000184512">
    <property type="component" value="Unassembled WGS sequence"/>
</dbReference>
<dbReference type="Gene3D" id="3.40.50.720">
    <property type="entry name" value="NAD(P)-binding Rossmann-like Domain"/>
    <property type="match status" value="1"/>
</dbReference>
<dbReference type="RefSeq" id="WP_073186178.1">
    <property type="nucleotide sequence ID" value="NZ_FQZG01000010.1"/>
</dbReference>
<dbReference type="GO" id="GO:0051536">
    <property type="term" value="F:iron-sulfur cluster binding"/>
    <property type="evidence" value="ECO:0007669"/>
    <property type="project" value="UniProtKB-KW"/>
</dbReference>
<dbReference type="EMBL" id="FQZG01000010">
    <property type="protein sequence ID" value="SHI62259.1"/>
    <property type="molecule type" value="Genomic_DNA"/>
</dbReference>
<keyword evidence="3" id="KW-0560">Oxidoreductase</keyword>
<dbReference type="GO" id="GO:0006537">
    <property type="term" value="P:glutamate biosynthetic process"/>
    <property type="evidence" value="ECO:0007669"/>
    <property type="project" value="UniProtKB-KW"/>
</dbReference>
<dbReference type="InterPro" id="IPR051394">
    <property type="entry name" value="Glutamate_Synthase"/>
</dbReference>
<keyword evidence="4" id="KW-0408">Iron</keyword>
<dbReference type="Gene3D" id="1.10.1060.10">
    <property type="entry name" value="Alpha-helical ferredoxin"/>
    <property type="match status" value="1"/>
</dbReference>
<evidence type="ECO:0000256" key="6">
    <source>
        <dbReference type="ARBA" id="ARBA00023164"/>
    </source>
</evidence>
<sequence>MADPKGFMTTPREVATRRPVEERVHDWREVYPGTPGRALLPIISKQAGRCMDCGIPFCNNGCPLGNLIPEWNDLVWRGEWQPALERLHATNNFPEFTGRLCPAPCETACVVGINRDPVTIKNVEVSIIDKAWDDSRVTPQQPAWHTTKTVAVVGSGPAGLAVAQQLTRAGHTVVVYERADAIGGLLRYGIPEFKMEKAVLNRRLKQMVLEGTQFKTGVNIGEHLTGEDLREQYEAVVLAIGSTLPRDLPVPGRELGGIHQAMEFLPQANRVALGEEVVDQITAAGKDVVIIGGGDTGADCLGTSIRQGARSITQLEIMPMPPEERPGGQPWPTYPMTFKVTSAHEEGGDRVYAVSTNRFVDDGEGRVKGLDIVEVRFEAGRFTPVEGSERHIPAQLVLLAMGFSGPQRAGLVEELGCELDARGNIARDDNFATSVPGVFACGDAGRGQSLIVWAIAEGRSCAQGVDAFLSGESKLPRPIGPEVRQLLA</sequence>
<dbReference type="SUPFAM" id="SSF51971">
    <property type="entry name" value="Nucleotide-binding domain"/>
    <property type="match status" value="2"/>
</dbReference>
<keyword evidence="5" id="KW-0411">Iron-sulfur</keyword>
<proteinExistence type="predicted"/>
<dbReference type="PANTHER" id="PTHR43100">
    <property type="entry name" value="GLUTAMATE SYNTHASE [NADPH] SMALL CHAIN"/>
    <property type="match status" value="1"/>
</dbReference>
<evidence type="ECO:0000259" key="9">
    <source>
        <dbReference type="Pfam" id="PF14691"/>
    </source>
</evidence>